<accession>A0A5M9MMR5</accession>
<protein>
    <submittedName>
        <fullName evidence="2">Uncharacterized protein</fullName>
    </submittedName>
</protein>
<dbReference type="Proteomes" id="UP000324241">
    <property type="component" value="Unassembled WGS sequence"/>
</dbReference>
<name>A0A5M9MMR5_9EURO</name>
<feature type="compositionally biased region" description="Basic and acidic residues" evidence="1">
    <location>
        <begin position="16"/>
        <end position="30"/>
    </location>
</feature>
<dbReference type="GeneID" id="54328598"/>
<comment type="caution">
    <text evidence="2">The sequence shown here is derived from an EMBL/GenBank/DDBJ whole genome shotgun (WGS) entry which is preliminary data.</text>
</comment>
<dbReference type="RefSeq" id="XP_033426567.1">
    <property type="nucleotide sequence ID" value="XM_033570535.1"/>
</dbReference>
<dbReference type="EMBL" id="QUQM01000004">
    <property type="protein sequence ID" value="KAA8647206.1"/>
    <property type="molecule type" value="Genomic_DNA"/>
</dbReference>
<dbReference type="AlphaFoldDB" id="A0A5M9MMR5"/>
<proteinExistence type="predicted"/>
<evidence type="ECO:0000256" key="1">
    <source>
        <dbReference type="SAM" id="MobiDB-lite"/>
    </source>
</evidence>
<gene>
    <name evidence="2" type="ORF">ATNIH1004_005896</name>
</gene>
<sequence>MTKYSHPYTTRQVHRHIPDHDGRSNTDSSRHPHWHCSHAHAYTQENAHTHAHAQAQADIHICRETLTPRTGPSDETASRRRSFRRVWPCVCDEAHPNVSDRDIDHCARHCFSETESSCSINEGSIHNDNVEEIPPACILVPAVISVRALGRRGIVTITVTVMATVTSVGVRARIGTLGLDDAEIQRDMSCALVRSPRIVPVL</sequence>
<feature type="region of interest" description="Disordered" evidence="1">
    <location>
        <begin position="1"/>
        <end position="34"/>
    </location>
</feature>
<reference evidence="2 3" key="1">
    <citation type="submission" date="2019-08" db="EMBL/GenBank/DDBJ databases">
        <title>The genome sequence of a newly discovered highly antifungal drug resistant Aspergillus species, Aspergillus tanneri NIH 1004.</title>
        <authorList>
            <person name="Mounaud S."/>
            <person name="Singh I."/>
            <person name="Joardar V."/>
            <person name="Pakala S."/>
            <person name="Pakala S."/>
            <person name="Venepally P."/>
            <person name="Chung J.K."/>
            <person name="Losada L."/>
            <person name="Nierman W.C."/>
        </authorList>
    </citation>
    <scope>NUCLEOTIDE SEQUENCE [LARGE SCALE GENOMIC DNA]</scope>
    <source>
        <strain evidence="2 3">NIH1004</strain>
    </source>
</reference>
<evidence type="ECO:0000313" key="2">
    <source>
        <dbReference type="EMBL" id="KAA8647206.1"/>
    </source>
</evidence>
<evidence type="ECO:0000313" key="3">
    <source>
        <dbReference type="Proteomes" id="UP000324241"/>
    </source>
</evidence>
<organism evidence="2 3">
    <name type="scientific">Aspergillus tanneri</name>
    <dbReference type="NCBI Taxonomy" id="1220188"/>
    <lineage>
        <taxon>Eukaryota</taxon>
        <taxon>Fungi</taxon>
        <taxon>Dikarya</taxon>
        <taxon>Ascomycota</taxon>
        <taxon>Pezizomycotina</taxon>
        <taxon>Eurotiomycetes</taxon>
        <taxon>Eurotiomycetidae</taxon>
        <taxon>Eurotiales</taxon>
        <taxon>Aspergillaceae</taxon>
        <taxon>Aspergillus</taxon>
        <taxon>Aspergillus subgen. Circumdati</taxon>
    </lineage>
</organism>